<dbReference type="AlphaFoldDB" id="A0A9W9Z3Z7"/>
<dbReference type="EMBL" id="MU826831">
    <property type="protein sequence ID" value="KAJ7373283.1"/>
    <property type="molecule type" value="Genomic_DNA"/>
</dbReference>
<reference evidence="2" key="1">
    <citation type="submission" date="2023-01" db="EMBL/GenBank/DDBJ databases">
        <title>Genome assembly of the deep-sea coral Lophelia pertusa.</title>
        <authorList>
            <person name="Herrera S."/>
            <person name="Cordes E."/>
        </authorList>
    </citation>
    <scope>NUCLEOTIDE SEQUENCE</scope>
    <source>
        <strain evidence="2">USNM1676648</strain>
        <tissue evidence="2">Polyp</tissue>
    </source>
</reference>
<evidence type="ECO:0000313" key="2">
    <source>
        <dbReference type="EMBL" id="KAJ7373283.1"/>
    </source>
</evidence>
<dbReference type="Proteomes" id="UP001163046">
    <property type="component" value="Unassembled WGS sequence"/>
</dbReference>
<sequence length="256" mass="28320">MGSKPEVTATQIGTEVVIKTVCINPGCGKEFTWHSQLFMPGTKAPAGNFLICMAVLFAGGSFTKVAQVFQHMDLACLSLNTSTNGEESEGKLYAAQSPVLLNVKSSCYFMETDGRKISFIVDFDVLTMCQCNCTNFPILEKVLVDCDTPVVAEPVDDSNESSHEDEDDEIYQDKVEQASEEHEESVPMFTEYVALHGSLFHKDCQSTLKKCRELLGAKEAVELRVIPETDNIRDCNALIIQAKVESQWGRIGYIPK</sequence>
<feature type="compositionally biased region" description="Acidic residues" evidence="1">
    <location>
        <begin position="154"/>
        <end position="170"/>
    </location>
</feature>
<proteinExistence type="predicted"/>
<name>A0A9W9Z3Z7_9CNID</name>
<evidence type="ECO:0000256" key="1">
    <source>
        <dbReference type="SAM" id="MobiDB-lite"/>
    </source>
</evidence>
<organism evidence="2 3">
    <name type="scientific">Desmophyllum pertusum</name>
    <dbReference type="NCBI Taxonomy" id="174260"/>
    <lineage>
        <taxon>Eukaryota</taxon>
        <taxon>Metazoa</taxon>
        <taxon>Cnidaria</taxon>
        <taxon>Anthozoa</taxon>
        <taxon>Hexacorallia</taxon>
        <taxon>Scleractinia</taxon>
        <taxon>Caryophylliina</taxon>
        <taxon>Caryophylliidae</taxon>
        <taxon>Desmophyllum</taxon>
    </lineage>
</organism>
<keyword evidence="3" id="KW-1185">Reference proteome</keyword>
<evidence type="ECO:0000313" key="3">
    <source>
        <dbReference type="Proteomes" id="UP001163046"/>
    </source>
</evidence>
<comment type="caution">
    <text evidence="2">The sequence shown here is derived from an EMBL/GenBank/DDBJ whole genome shotgun (WGS) entry which is preliminary data.</text>
</comment>
<accession>A0A9W9Z3Z7</accession>
<protein>
    <submittedName>
        <fullName evidence="2">Uncharacterized protein</fullName>
    </submittedName>
</protein>
<gene>
    <name evidence="2" type="ORF">OS493_012874</name>
</gene>
<feature type="region of interest" description="Disordered" evidence="1">
    <location>
        <begin position="154"/>
        <end position="177"/>
    </location>
</feature>